<dbReference type="SUPFAM" id="SSF53335">
    <property type="entry name" value="S-adenosyl-L-methionine-dependent methyltransferases"/>
    <property type="match status" value="1"/>
</dbReference>
<evidence type="ECO:0000313" key="2">
    <source>
        <dbReference type="EMBL" id="SPT52859.1"/>
    </source>
</evidence>
<dbReference type="Proteomes" id="UP000250006">
    <property type="component" value="Unassembled WGS sequence"/>
</dbReference>
<gene>
    <name evidence="2" type="ORF">NCTC11535_00513</name>
</gene>
<evidence type="ECO:0000259" key="1">
    <source>
        <dbReference type="Pfam" id="PF18096"/>
    </source>
</evidence>
<name>A0ABY1VL82_9ACTO</name>
<evidence type="ECO:0000313" key="3">
    <source>
        <dbReference type="Proteomes" id="UP000250006"/>
    </source>
</evidence>
<proteinExistence type="predicted"/>
<comment type="caution">
    <text evidence="2">The sequence shown here is derived from an EMBL/GenBank/DDBJ whole genome shotgun (WGS) entry which is preliminary data.</text>
</comment>
<feature type="domain" description="THUMP-like" evidence="1">
    <location>
        <begin position="343"/>
        <end position="418"/>
    </location>
</feature>
<dbReference type="InterPro" id="IPR029063">
    <property type="entry name" value="SAM-dependent_MTases_sf"/>
</dbReference>
<dbReference type="RefSeq" id="WP_170166911.1">
    <property type="nucleotide sequence ID" value="NZ_UAPQ01000001.1"/>
</dbReference>
<dbReference type="Gene3D" id="3.40.50.150">
    <property type="entry name" value="Vaccinia Virus protein VP39"/>
    <property type="match status" value="1"/>
</dbReference>
<sequence>MDATALAPLLTPQGWALLDSLPPYDEASALRLGESLRAQGYSPELVTAALTQQRLRARAQSKFGPFASKMLFTPDGLEQATRLAVAAHHAQRYLQAGVKKVADLGCGIGGESVAFAGLDLPVLAVERDEATAALATVNLMPFPHAQAICADALTVDLAAAGVDAVFADPARRQGGKRITNPEQWAPPLSQVLALREQVAAVGVKVAPGLDHAAIPSDCHAQWVSVGGDVVEAGLWCGPLALEGPGRSALVLAGAGQNGQPDTASTHILRDPECTDPAAAPTQAEPIASPAHLGEYLFEPDGAAIRAGLVAHLGQQAQAQPVSDRIAYLTGSAPLPERLTPFLQAWRIREVLPLHLKSLKARARQLGLGRLDIKKRGVEVVPEQLRASLRLPGGANGPTESWVLTRVGAARKGLVLVVESA</sequence>
<accession>A0ABY1VL82</accession>
<dbReference type="InterPro" id="IPR041497">
    <property type="entry name" value="Thump-like"/>
</dbReference>
<keyword evidence="3" id="KW-1185">Reference proteome</keyword>
<reference evidence="2 3" key="1">
    <citation type="submission" date="2018-06" db="EMBL/GenBank/DDBJ databases">
        <authorList>
            <consortium name="Pathogen Informatics"/>
            <person name="Doyle S."/>
        </authorList>
    </citation>
    <scope>NUCLEOTIDE SEQUENCE [LARGE SCALE GENOMIC DNA]</scope>
    <source>
        <strain evidence="2 3">NCTC11535</strain>
    </source>
</reference>
<dbReference type="CDD" id="cd02440">
    <property type="entry name" value="AdoMet_MTases"/>
    <property type="match status" value="1"/>
</dbReference>
<dbReference type="Pfam" id="PF18096">
    <property type="entry name" value="Thump_like"/>
    <property type="match status" value="1"/>
</dbReference>
<dbReference type="EMBL" id="UAPQ01000001">
    <property type="protein sequence ID" value="SPT52859.1"/>
    <property type="molecule type" value="Genomic_DNA"/>
</dbReference>
<organism evidence="2 3">
    <name type="scientific">Actinomyces bovis</name>
    <dbReference type="NCBI Taxonomy" id="1658"/>
    <lineage>
        <taxon>Bacteria</taxon>
        <taxon>Bacillati</taxon>
        <taxon>Actinomycetota</taxon>
        <taxon>Actinomycetes</taxon>
        <taxon>Actinomycetales</taxon>
        <taxon>Actinomycetaceae</taxon>
        <taxon>Actinomyces</taxon>
    </lineage>
</organism>
<protein>
    <recommendedName>
        <fullName evidence="1">THUMP-like domain-containing protein</fullName>
    </recommendedName>
</protein>